<dbReference type="GO" id="GO:0016757">
    <property type="term" value="F:glycosyltransferase activity"/>
    <property type="evidence" value="ECO:0007669"/>
    <property type="project" value="UniProtKB-KW"/>
</dbReference>
<dbReference type="PANTHER" id="PTHR43179">
    <property type="entry name" value="RHAMNOSYLTRANSFERASE WBBL"/>
    <property type="match status" value="1"/>
</dbReference>
<protein>
    <submittedName>
        <fullName evidence="2">Glycosyltransferase</fullName>
        <ecNumber evidence="2">2.4.-.-</ecNumber>
    </submittedName>
</protein>
<dbReference type="Pfam" id="PF13692">
    <property type="entry name" value="Glyco_trans_1_4"/>
    <property type="match status" value="1"/>
</dbReference>
<dbReference type="EMBL" id="JAIQDJ010000004">
    <property type="protein sequence ID" value="MBZ4186410.1"/>
    <property type="molecule type" value="Genomic_DNA"/>
</dbReference>
<dbReference type="SUPFAM" id="SSF53756">
    <property type="entry name" value="UDP-Glycosyltransferase/glycogen phosphorylase"/>
    <property type="match status" value="1"/>
</dbReference>
<feature type="domain" description="Glycosyltransferase 2-like" evidence="1">
    <location>
        <begin position="67"/>
        <end position="185"/>
    </location>
</feature>
<proteinExistence type="predicted"/>
<evidence type="ECO:0000259" key="1">
    <source>
        <dbReference type="Pfam" id="PF00535"/>
    </source>
</evidence>
<dbReference type="InterPro" id="IPR029044">
    <property type="entry name" value="Nucleotide-diphossugar_trans"/>
</dbReference>
<dbReference type="PANTHER" id="PTHR43179:SF7">
    <property type="entry name" value="RHAMNOSYLTRANSFERASE WBBL"/>
    <property type="match status" value="1"/>
</dbReference>
<accession>A0ABS7TEW3</accession>
<keyword evidence="2" id="KW-0328">Glycosyltransferase</keyword>
<name>A0ABS7TEW3_9GAMM</name>
<gene>
    <name evidence="2" type="ORF">K7B09_08750</name>
</gene>
<dbReference type="InterPro" id="IPR001173">
    <property type="entry name" value="Glyco_trans_2-like"/>
</dbReference>
<dbReference type="Proteomes" id="UP001430290">
    <property type="component" value="Unassembled WGS sequence"/>
</dbReference>
<organism evidence="2 3">
    <name type="scientific">Thermomonas beijingensis</name>
    <dbReference type="NCBI Taxonomy" id="2872701"/>
    <lineage>
        <taxon>Bacteria</taxon>
        <taxon>Pseudomonadati</taxon>
        <taxon>Pseudomonadota</taxon>
        <taxon>Gammaproteobacteria</taxon>
        <taxon>Lysobacterales</taxon>
        <taxon>Lysobacteraceae</taxon>
        <taxon>Thermomonas</taxon>
    </lineage>
</organism>
<evidence type="ECO:0000313" key="2">
    <source>
        <dbReference type="EMBL" id="MBZ4186410.1"/>
    </source>
</evidence>
<dbReference type="Pfam" id="PF00535">
    <property type="entry name" value="Glycos_transf_2"/>
    <property type="match status" value="1"/>
</dbReference>
<comment type="caution">
    <text evidence="2">The sequence shown here is derived from an EMBL/GenBank/DDBJ whole genome shotgun (WGS) entry which is preliminary data.</text>
</comment>
<sequence>MRPLRRLLAKLRGVAAEPVLPQPPVPRLQVAAAVLAPATPGNEAVTLDISRLLQGLVFPQLDAPKVSIVIPTYGKLDYTARCLQALLRSGDTASFEVLVLEDASGDAQMQALRDVPGLRYHENSQNLGFLRSCNQALTLARGEYVCLLNNDTEVQPGWLDALLDVFARHADAGMAGAKLIYPDGRLQEAGGIVWRDGSAWNFGRLDDPARAIYGYVKPVDYVSGAAILLPRALWSQLGGFDERYVPAYYEDTDLAFRIREAGLQVYLQPASRVVHHEGVSNGTDTGAGIKAYQVRNAQVFFERWRSVLEAGHFANAEQVFLARDRGQFKRQTVLVVDHYVPQPDRDAGSRATWQVLEQLVAHGCNVKFWPDNLHFDPGYTPALQQLGVEVLHGAEYAGKFDAWIADNGRYLDVAILNRPHISVNYVVPLRRHSAARVLYYGHDIHHLRMQQQLQLQHDATVQAEMLRFRDMEWAMWRDADVVLYPSDEETTHVSQWLHAHAGKAQAYTIPLYGYADVAGDQTASLAMRRDILFVAGFAHPPNVDAATWLVQQILPLVQQRHPQVHLHLVGSNPAAAVTALASAQVHVTGYVSDAELAGYYARCRVAIAPLRFGGGMKGKVLESMCHGLPMVTTSVGVQGLAGAEFLPHADAPAVLADNICRLLEDDAHWCATSRAGIDFIEAEYSQAALWRVLDAQLAKASGRTIRAA</sequence>
<dbReference type="CDD" id="cd03801">
    <property type="entry name" value="GT4_PimA-like"/>
    <property type="match status" value="1"/>
</dbReference>
<dbReference type="Gene3D" id="3.40.50.2000">
    <property type="entry name" value="Glycogen Phosphorylase B"/>
    <property type="match status" value="1"/>
</dbReference>
<dbReference type="SUPFAM" id="SSF53448">
    <property type="entry name" value="Nucleotide-diphospho-sugar transferases"/>
    <property type="match status" value="1"/>
</dbReference>
<dbReference type="Gene3D" id="3.90.550.10">
    <property type="entry name" value="Spore Coat Polysaccharide Biosynthesis Protein SpsA, Chain A"/>
    <property type="match status" value="1"/>
</dbReference>
<dbReference type="CDD" id="cd04186">
    <property type="entry name" value="GT_2_like_c"/>
    <property type="match status" value="1"/>
</dbReference>
<keyword evidence="3" id="KW-1185">Reference proteome</keyword>
<evidence type="ECO:0000313" key="3">
    <source>
        <dbReference type="Proteomes" id="UP001430290"/>
    </source>
</evidence>
<reference evidence="2" key="1">
    <citation type="submission" date="2021-09" db="EMBL/GenBank/DDBJ databases">
        <authorList>
            <person name="Wu T."/>
            <person name="Guo S.Z."/>
        </authorList>
    </citation>
    <scope>NUCLEOTIDE SEQUENCE</scope>
    <source>
        <strain evidence="2">RSS-23</strain>
    </source>
</reference>
<dbReference type="EC" id="2.4.-.-" evidence="2"/>
<keyword evidence="2" id="KW-0808">Transferase</keyword>